<name>A0A7W1WP57_9BACL</name>
<accession>A0A7W1WP57</accession>
<sequence length="195" mass="22903">MGMNSWQSFLKGFKPACYENLNFLTSETLAKLHMYPSVDAETGFKVFFQTDDQKKQFLWKIQQNAPGSIRYERVLGEILGFPPKAVEYYTDHLERQEKDPEKETVRFRQEKVGISYCGVSFSSHISTLYENVIWLWERYKQPFQANIKATEYPSDELHMFGVDYLDYEGLQEADQQAKEILNQVRSYYSSALTHT</sequence>
<dbReference type="EMBL" id="JACEIQ010000002">
    <property type="protein sequence ID" value="MBA4493378.1"/>
    <property type="molecule type" value="Genomic_DNA"/>
</dbReference>
<organism evidence="1 2">
    <name type="scientific">Paenactinomyces guangxiensis</name>
    <dbReference type="NCBI Taxonomy" id="1490290"/>
    <lineage>
        <taxon>Bacteria</taxon>
        <taxon>Bacillati</taxon>
        <taxon>Bacillota</taxon>
        <taxon>Bacilli</taxon>
        <taxon>Bacillales</taxon>
        <taxon>Thermoactinomycetaceae</taxon>
        <taxon>Paenactinomyces</taxon>
    </lineage>
</organism>
<proteinExistence type="predicted"/>
<evidence type="ECO:0000313" key="1">
    <source>
        <dbReference type="EMBL" id="MBA4493378.1"/>
    </source>
</evidence>
<evidence type="ECO:0000313" key="2">
    <source>
        <dbReference type="Proteomes" id="UP000535491"/>
    </source>
</evidence>
<dbReference type="AlphaFoldDB" id="A0A7W1WP57"/>
<protein>
    <submittedName>
        <fullName evidence="1">Uncharacterized protein</fullName>
    </submittedName>
</protein>
<gene>
    <name evidence="1" type="ORF">H1191_03530</name>
</gene>
<keyword evidence="2" id="KW-1185">Reference proteome</keyword>
<dbReference type="Proteomes" id="UP000535491">
    <property type="component" value="Unassembled WGS sequence"/>
</dbReference>
<dbReference type="RefSeq" id="WP_181750616.1">
    <property type="nucleotide sequence ID" value="NZ_JACEIQ010000002.1"/>
</dbReference>
<comment type="caution">
    <text evidence="1">The sequence shown here is derived from an EMBL/GenBank/DDBJ whole genome shotgun (WGS) entry which is preliminary data.</text>
</comment>
<reference evidence="1 2" key="1">
    <citation type="submission" date="2020-07" db="EMBL/GenBank/DDBJ databases">
        <authorList>
            <person name="Feng H."/>
        </authorList>
    </citation>
    <scope>NUCLEOTIDE SEQUENCE [LARGE SCALE GENOMIC DNA]</scope>
    <source>
        <strain evidence="2">s-10</strain>
    </source>
</reference>